<dbReference type="AlphaFoldDB" id="S3MWZ7"/>
<gene>
    <name evidence="5" type="ORF">F945_02726</name>
</gene>
<comment type="pathway">
    <text evidence="1">Lipid metabolism.</text>
</comment>
<dbReference type="PATRIC" id="fig|421052.3.peg.2662"/>
<dbReference type="InterPro" id="IPR002123">
    <property type="entry name" value="Plipid/glycerol_acylTrfase"/>
</dbReference>
<evidence type="ECO:0000256" key="2">
    <source>
        <dbReference type="ARBA" id="ARBA00022679"/>
    </source>
</evidence>
<keyword evidence="2" id="KW-0808">Transferase</keyword>
<protein>
    <recommendedName>
        <fullName evidence="4">Phospholipid/glycerol acyltransferase domain-containing protein</fullName>
    </recommendedName>
</protein>
<dbReference type="PANTHER" id="PTHR10434:SF9">
    <property type="entry name" value="PHOSPHOLIPID_GLYCEROL ACYLTRANSFERASE DOMAIN-CONTAINING PROTEIN"/>
    <property type="match status" value="1"/>
</dbReference>
<evidence type="ECO:0000256" key="1">
    <source>
        <dbReference type="ARBA" id="ARBA00005189"/>
    </source>
</evidence>
<dbReference type="HOGENOM" id="CLU_099447_0_0_6"/>
<evidence type="ECO:0000259" key="4">
    <source>
        <dbReference type="SMART" id="SM00563"/>
    </source>
</evidence>
<dbReference type="EMBL" id="ATGI01000034">
    <property type="protein sequence ID" value="EPF70963.1"/>
    <property type="molecule type" value="Genomic_DNA"/>
</dbReference>
<dbReference type="STRING" id="632955.GCA_000829675_00151"/>
<reference evidence="5 6" key="1">
    <citation type="submission" date="2013-06" db="EMBL/GenBank/DDBJ databases">
        <title>The Genome Sequence of Acinetobacter rudis CIP 110305.</title>
        <authorList>
            <consortium name="The Broad Institute Genome Sequencing Platform"/>
            <consortium name="The Broad Institute Genome Sequencing Center for Infectious Disease"/>
            <person name="Cerqueira G."/>
            <person name="Feldgarden M."/>
            <person name="Courvalin P."/>
            <person name="Perichon B."/>
            <person name="Grillot-Courvalin C."/>
            <person name="Clermont D."/>
            <person name="Rocha E."/>
            <person name="Yoon E.-J."/>
            <person name="Nemec A."/>
            <person name="Young S.K."/>
            <person name="Zeng Q."/>
            <person name="Gargeya S."/>
            <person name="Fitzgerald M."/>
            <person name="Abouelleil A."/>
            <person name="Alvarado L."/>
            <person name="Berlin A.M."/>
            <person name="Chapman S.B."/>
            <person name="Dewar J."/>
            <person name="Goldberg J."/>
            <person name="Griggs A."/>
            <person name="Gujja S."/>
            <person name="Hansen M."/>
            <person name="Howarth C."/>
            <person name="Imamovic A."/>
            <person name="Larimer J."/>
            <person name="McCowan C."/>
            <person name="Murphy C."/>
            <person name="Pearson M."/>
            <person name="Priest M."/>
            <person name="Roberts A."/>
            <person name="Saif S."/>
            <person name="Shea T."/>
            <person name="Sykes S."/>
            <person name="Wortman J."/>
            <person name="Nusbaum C."/>
            <person name="Birren B."/>
        </authorList>
    </citation>
    <scope>NUCLEOTIDE SEQUENCE [LARGE SCALE GENOMIC DNA]</scope>
    <source>
        <strain evidence="5 6">CIP 110305</strain>
    </source>
</reference>
<dbReference type="Proteomes" id="UP000014568">
    <property type="component" value="Unassembled WGS sequence"/>
</dbReference>
<keyword evidence="3" id="KW-0012">Acyltransferase</keyword>
<comment type="caution">
    <text evidence="5">The sequence shown here is derived from an EMBL/GenBank/DDBJ whole genome shotgun (WGS) entry which is preliminary data.</text>
</comment>
<dbReference type="PANTHER" id="PTHR10434">
    <property type="entry name" value="1-ACYL-SN-GLYCEROL-3-PHOSPHATE ACYLTRANSFERASE"/>
    <property type="match status" value="1"/>
</dbReference>
<keyword evidence="6" id="KW-1185">Reference proteome</keyword>
<feature type="domain" description="Phospholipid/glycerol acyltransferase" evidence="4">
    <location>
        <begin position="90"/>
        <end position="202"/>
    </location>
</feature>
<dbReference type="GO" id="GO:0006654">
    <property type="term" value="P:phosphatidic acid biosynthetic process"/>
    <property type="evidence" value="ECO:0007669"/>
    <property type="project" value="TreeGrafter"/>
</dbReference>
<evidence type="ECO:0000313" key="5">
    <source>
        <dbReference type="EMBL" id="EPF70963.1"/>
    </source>
</evidence>
<dbReference type="eggNOG" id="COG0204">
    <property type="taxonomic scope" value="Bacteria"/>
</dbReference>
<evidence type="ECO:0000313" key="6">
    <source>
        <dbReference type="Proteomes" id="UP000014568"/>
    </source>
</evidence>
<organism evidence="5 6">
    <name type="scientific">Acinetobacter rudis CIP 110305</name>
    <dbReference type="NCBI Taxonomy" id="421052"/>
    <lineage>
        <taxon>Bacteria</taxon>
        <taxon>Pseudomonadati</taxon>
        <taxon>Pseudomonadota</taxon>
        <taxon>Gammaproteobacteria</taxon>
        <taxon>Moraxellales</taxon>
        <taxon>Moraxellaceae</taxon>
        <taxon>Acinetobacter</taxon>
    </lineage>
</organism>
<proteinExistence type="predicted"/>
<accession>S3MWZ7</accession>
<dbReference type="CDD" id="cd07988">
    <property type="entry name" value="LPLAT_ABO13168-like"/>
    <property type="match status" value="1"/>
</dbReference>
<dbReference type="GO" id="GO:0003841">
    <property type="term" value="F:1-acylglycerol-3-phosphate O-acyltransferase activity"/>
    <property type="evidence" value="ECO:0007669"/>
    <property type="project" value="TreeGrafter"/>
</dbReference>
<evidence type="ECO:0000256" key="3">
    <source>
        <dbReference type="ARBA" id="ARBA00023315"/>
    </source>
</evidence>
<dbReference type="Pfam" id="PF01553">
    <property type="entry name" value="Acyltransferase"/>
    <property type="match status" value="1"/>
</dbReference>
<dbReference type="SUPFAM" id="SSF69593">
    <property type="entry name" value="Glycerol-3-phosphate (1)-acyltransferase"/>
    <property type="match status" value="1"/>
</dbReference>
<dbReference type="SMART" id="SM00563">
    <property type="entry name" value="PlsC"/>
    <property type="match status" value="1"/>
</dbReference>
<name>S3MWZ7_9GAMM</name>
<sequence>MLNITDKFDLFMMNINDYIYLWPMLRFNENAYRIINSEVRKTMLNFKQFPNLPDQVPQRGNLLSRLCFQQLYLAQGWRFQGEFPNLAKAVAIIAPHTSNYDGWYGFLAMLGLGLKLTIFGKDSLFNSPLKHLFEWIGVIPVKRESAQGLTQQIVEKIKQQDKIWIGLAPEGTRKQASSIKSGFYHIAHAAQLPIVLFSFDYQEKTIRCLGVFTTTGDYEQDLSAILKIYQGQFSAKHPYNLSLPLQKLSK</sequence>